<comment type="caution">
    <text evidence="1">The sequence shown here is derived from an EMBL/GenBank/DDBJ whole genome shotgun (WGS) entry which is preliminary data.</text>
</comment>
<dbReference type="Proteomes" id="UP001432322">
    <property type="component" value="Unassembled WGS sequence"/>
</dbReference>
<gene>
    <name evidence="1" type="ORF">PFISCL1PPCAC_18479</name>
</gene>
<feature type="non-terminal residue" evidence="1">
    <location>
        <position position="154"/>
    </location>
</feature>
<organism evidence="1 2">
    <name type="scientific">Pristionchus fissidentatus</name>
    <dbReference type="NCBI Taxonomy" id="1538716"/>
    <lineage>
        <taxon>Eukaryota</taxon>
        <taxon>Metazoa</taxon>
        <taxon>Ecdysozoa</taxon>
        <taxon>Nematoda</taxon>
        <taxon>Chromadorea</taxon>
        <taxon>Rhabditida</taxon>
        <taxon>Rhabditina</taxon>
        <taxon>Diplogasteromorpha</taxon>
        <taxon>Diplogasteroidea</taxon>
        <taxon>Neodiplogasteridae</taxon>
        <taxon>Pristionchus</taxon>
    </lineage>
</organism>
<dbReference type="AlphaFoldDB" id="A0AAV5W863"/>
<dbReference type="PANTHER" id="PTHR22989:SF3">
    <property type="entry name" value="METHYLTRANSFERASE FKBM DOMAIN-CONTAINING PROTEIN"/>
    <property type="match status" value="1"/>
</dbReference>
<sequence>QSTLLTIGVGHDIKAEEKLLQLQPNVKLYGADPITAINDDLYSKIGKFFPFAIGNETMKTTASVLTNETEFSEGAEYDIMEMFYRNNAFDGENIVFCQVNMETHSPNKNQKLQFIAFIKTIIREKKYVILRSLTASHNRLYFVNIEDKYCLQKY</sequence>
<evidence type="ECO:0008006" key="3">
    <source>
        <dbReference type="Google" id="ProtNLM"/>
    </source>
</evidence>
<keyword evidence="2" id="KW-1185">Reference proteome</keyword>
<feature type="non-terminal residue" evidence="1">
    <location>
        <position position="1"/>
    </location>
</feature>
<evidence type="ECO:0000313" key="2">
    <source>
        <dbReference type="Proteomes" id="UP001432322"/>
    </source>
</evidence>
<dbReference type="EMBL" id="BTSY01000005">
    <property type="protein sequence ID" value="GMT27182.1"/>
    <property type="molecule type" value="Genomic_DNA"/>
</dbReference>
<dbReference type="PANTHER" id="PTHR22989">
    <property type="entry name" value="UNCHARACTERIZED DUF13 C.ELEGANS"/>
    <property type="match status" value="1"/>
</dbReference>
<name>A0AAV5W863_9BILA</name>
<proteinExistence type="predicted"/>
<protein>
    <recommendedName>
        <fullName evidence="3">Methyltransferase FkbM domain-containing protein</fullName>
    </recommendedName>
</protein>
<accession>A0AAV5W863</accession>
<evidence type="ECO:0000313" key="1">
    <source>
        <dbReference type="EMBL" id="GMT27182.1"/>
    </source>
</evidence>
<reference evidence="1" key="1">
    <citation type="submission" date="2023-10" db="EMBL/GenBank/DDBJ databases">
        <title>Genome assembly of Pristionchus species.</title>
        <authorList>
            <person name="Yoshida K."/>
            <person name="Sommer R.J."/>
        </authorList>
    </citation>
    <scope>NUCLEOTIDE SEQUENCE</scope>
    <source>
        <strain evidence="1">RS5133</strain>
    </source>
</reference>